<dbReference type="SUPFAM" id="SSF54849">
    <property type="entry name" value="GroEL-intermediate domain like"/>
    <property type="match status" value="1"/>
</dbReference>
<dbReference type="InterPro" id="IPR001844">
    <property type="entry name" value="Cpn60/GroEL"/>
</dbReference>
<dbReference type="AlphaFoldDB" id="A0A914S6G2"/>
<organism evidence="3 4">
    <name type="scientific">Parascaris equorum</name>
    <name type="common">Equine roundworm</name>
    <dbReference type="NCBI Taxonomy" id="6256"/>
    <lineage>
        <taxon>Eukaryota</taxon>
        <taxon>Metazoa</taxon>
        <taxon>Ecdysozoa</taxon>
        <taxon>Nematoda</taxon>
        <taxon>Chromadorea</taxon>
        <taxon>Rhabditida</taxon>
        <taxon>Spirurina</taxon>
        <taxon>Ascaridomorpha</taxon>
        <taxon>Ascaridoidea</taxon>
        <taxon>Ascarididae</taxon>
        <taxon>Parascaris</taxon>
    </lineage>
</organism>
<name>A0A914S6G2_PAREQ</name>
<dbReference type="GO" id="GO:0140662">
    <property type="term" value="F:ATP-dependent protein folding chaperone"/>
    <property type="evidence" value="ECO:0007669"/>
    <property type="project" value="InterPro"/>
</dbReference>
<accession>A0A914S6G2</accession>
<dbReference type="Gene3D" id="3.30.260.10">
    <property type="entry name" value="TCP-1-like chaperonin intermediate domain"/>
    <property type="match status" value="1"/>
</dbReference>
<evidence type="ECO:0000256" key="1">
    <source>
        <dbReference type="ARBA" id="ARBA00006607"/>
    </source>
</evidence>
<dbReference type="Gene3D" id="3.50.7.10">
    <property type="entry name" value="GroEL"/>
    <property type="match status" value="1"/>
</dbReference>
<dbReference type="WBParaSite" id="PEQ_0001276901-mRNA-1">
    <property type="protein sequence ID" value="PEQ_0001276901-mRNA-1"/>
    <property type="gene ID" value="PEQ_0001276901"/>
</dbReference>
<dbReference type="Proteomes" id="UP000887564">
    <property type="component" value="Unplaced"/>
</dbReference>
<protein>
    <submittedName>
        <fullName evidence="4">Uncharacterized protein</fullName>
    </submittedName>
</protein>
<keyword evidence="3" id="KW-1185">Reference proteome</keyword>
<proteinExistence type="inferred from homology"/>
<keyword evidence="2" id="KW-0143">Chaperone</keyword>
<evidence type="ECO:0000313" key="4">
    <source>
        <dbReference type="WBParaSite" id="PEQ_0001276901-mRNA-1"/>
    </source>
</evidence>
<evidence type="ECO:0000256" key="2">
    <source>
        <dbReference type="ARBA" id="ARBA00023186"/>
    </source>
</evidence>
<dbReference type="InterPro" id="IPR027410">
    <property type="entry name" value="TCP-1-like_intermed_sf"/>
</dbReference>
<comment type="similarity">
    <text evidence="1">Belongs to the chaperonin (HSP60) family.</text>
</comment>
<dbReference type="PANTHER" id="PTHR45633">
    <property type="entry name" value="60 KDA HEAT SHOCK PROTEIN, MITOCHONDRIAL"/>
    <property type="match status" value="1"/>
</dbReference>
<dbReference type="GO" id="GO:0042026">
    <property type="term" value="P:protein refolding"/>
    <property type="evidence" value="ECO:0007669"/>
    <property type="project" value="InterPro"/>
</dbReference>
<dbReference type="InterPro" id="IPR027409">
    <property type="entry name" value="GroEL-like_apical_dom_sf"/>
</dbReference>
<evidence type="ECO:0000313" key="3">
    <source>
        <dbReference type="Proteomes" id="UP000887564"/>
    </source>
</evidence>
<sequence>MIQELLTSTSHFLKSFAMVGKKGVITVKDGKTMKDELEIIEGMKFDRGYISPYFINTAKGAKVEYEK</sequence>
<reference evidence="4" key="1">
    <citation type="submission" date="2022-11" db="UniProtKB">
        <authorList>
            <consortium name="WormBaseParasite"/>
        </authorList>
    </citation>
    <scope>IDENTIFICATION</scope>
</reference>